<accession>A0A834IVP4</accession>
<proteinExistence type="predicted"/>
<dbReference type="EMBL" id="JAACXV010000017">
    <property type="protein sequence ID" value="KAF7286956.1"/>
    <property type="molecule type" value="Genomic_DNA"/>
</dbReference>
<feature type="chain" id="PRO_5032511656" evidence="1">
    <location>
        <begin position="19"/>
        <end position="315"/>
    </location>
</feature>
<dbReference type="AlphaFoldDB" id="A0A834IVP4"/>
<feature type="signal peptide" evidence="1">
    <location>
        <begin position="1"/>
        <end position="18"/>
    </location>
</feature>
<evidence type="ECO:0000313" key="2">
    <source>
        <dbReference type="EMBL" id="KAF7286956.1"/>
    </source>
</evidence>
<name>A0A834IVP4_RHYFE</name>
<organism evidence="2 3">
    <name type="scientific">Rhynchophorus ferrugineus</name>
    <name type="common">Red palm weevil</name>
    <name type="synonym">Curculio ferrugineus</name>
    <dbReference type="NCBI Taxonomy" id="354439"/>
    <lineage>
        <taxon>Eukaryota</taxon>
        <taxon>Metazoa</taxon>
        <taxon>Ecdysozoa</taxon>
        <taxon>Arthropoda</taxon>
        <taxon>Hexapoda</taxon>
        <taxon>Insecta</taxon>
        <taxon>Pterygota</taxon>
        <taxon>Neoptera</taxon>
        <taxon>Endopterygota</taxon>
        <taxon>Coleoptera</taxon>
        <taxon>Polyphaga</taxon>
        <taxon>Cucujiformia</taxon>
        <taxon>Curculionidae</taxon>
        <taxon>Dryophthorinae</taxon>
        <taxon>Rhynchophorus</taxon>
    </lineage>
</organism>
<dbReference type="Proteomes" id="UP000625711">
    <property type="component" value="Unassembled WGS sequence"/>
</dbReference>
<evidence type="ECO:0000313" key="3">
    <source>
        <dbReference type="Proteomes" id="UP000625711"/>
    </source>
</evidence>
<evidence type="ECO:0000256" key="1">
    <source>
        <dbReference type="SAM" id="SignalP"/>
    </source>
</evidence>
<sequence>MVFLSLLIYSSVVSLVFGIQGTKAYRNVGEVAKNGMQPEPTCEELKAMWRFSKRQSRAAELTNELPMYPDPFSENIWQPFYATSRSIGGQRLPVAYGKIAYGPARSKINPEHLMPYLHYGTQLTQPRRRPTTSFRLPGGGHMIAGYPPQTGSFNHLKELIKTERARELQQQRLAEESAARAAALKEMGRNQPGRYTTDHFSYEMGEPEILYSSDMTDIQDDDEPVVEDDRGSSRGGGIIAFPDLLAPGTRIGNEGQMARFVSDFAPYARTHPGVRVRSLAPNLFDSGSLRVSRKDAYTGYILYKLMTVAIAFETE</sequence>
<keyword evidence="3" id="KW-1185">Reference proteome</keyword>
<protein>
    <submittedName>
        <fullName evidence="2">Uncharacterized protein</fullName>
    </submittedName>
</protein>
<keyword evidence="1" id="KW-0732">Signal</keyword>
<dbReference type="OrthoDB" id="6376425at2759"/>
<comment type="caution">
    <text evidence="2">The sequence shown here is derived from an EMBL/GenBank/DDBJ whole genome shotgun (WGS) entry which is preliminary data.</text>
</comment>
<reference evidence="2" key="1">
    <citation type="submission" date="2020-08" db="EMBL/GenBank/DDBJ databases">
        <title>Genome sequencing and assembly of the red palm weevil Rhynchophorus ferrugineus.</title>
        <authorList>
            <person name="Dias G.B."/>
            <person name="Bergman C.M."/>
            <person name="Manee M."/>
        </authorList>
    </citation>
    <scope>NUCLEOTIDE SEQUENCE</scope>
    <source>
        <strain evidence="2">AA-2017</strain>
        <tissue evidence="2">Whole larva</tissue>
    </source>
</reference>
<gene>
    <name evidence="2" type="ORF">GWI33_002804</name>
</gene>